<dbReference type="Proteomes" id="UP000193067">
    <property type="component" value="Unassembled WGS sequence"/>
</dbReference>
<keyword evidence="4" id="KW-0732">Signal</keyword>
<evidence type="ECO:0000313" key="6">
    <source>
        <dbReference type="Proteomes" id="UP000193067"/>
    </source>
</evidence>
<accession>A0A1Y2IWF8</accession>
<dbReference type="PANTHER" id="PTHR10340">
    <property type="entry name" value="SPHINGOMYELIN PHOSPHODIESTERASE"/>
    <property type="match status" value="1"/>
</dbReference>
<feature type="compositionally biased region" description="Basic and acidic residues" evidence="3">
    <location>
        <begin position="356"/>
        <end position="368"/>
    </location>
</feature>
<dbReference type="GO" id="GO:0004309">
    <property type="term" value="F:exopolyphosphatase activity"/>
    <property type="evidence" value="ECO:0007669"/>
    <property type="project" value="TreeGrafter"/>
</dbReference>
<feature type="region of interest" description="Disordered" evidence="3">
    <location>
        <begin position="58"/>
        <end position="77"/>
    </location>
</feature>
<keyword evidence="2" id="KW-0325">Glycoprotein</keyword>
<dbReference type="OrthoDB" id="348678at2759"/>
<feature type="region of interest" description="Disordered" evidence="3">
    <location>
        <begin position="443"/>
        <end position="462"/>
    </location>
</feature>
<dbReference type="STRING" id="1353009.A0A1Y2IWF8"/>
<reference evidence="5 6" key="1">
    <citation type="journal article" date="2015" name="Biotechnol. Biofuels">
        <title>Enhanced degradation of softwood versus hardwood by the white-rot fungus Pycnoporus coccineus.</title>
        <authorList>
            <person name="Couturier M."/>
            <person name="Navarro D."/>
            <person name="Chevret D."/>
            <person name="Henrissat B."/>
            <person name="Piumi F."/>
            <person name="Ruiz-Duenas F.J."/>
            <person name="Martinez A.T."/>
            <person name="Grigoriev I.V."/>
            <person name="Riley R."/>
            <person name="Lipzen A."/>
            <person name="Berrin J.G."/>
            <person name="Master E.R."/>
            <person name="Rosso M.N."/>
        </authorList>
    </citation>
    <scope>NUCLEOTIDE SEQUENCE [LARGE SCALE GENOMIC DNA]</scope>
    <source>
        <strain evidence="5 6">BRFM310</strain>
    </source>
</reference>
<dbReference type="GO" id="GO:0006798">
    <property type="term" value="P:polyphosphate catabolic process"/>
    <property type="evidence" value="ECO:0007669"/>
    <property type="project" value="TreeGrafter"/>
</dbReference>
<feature type="signal peptide" evidence="4">
    <location>
        <begin position="1"/>
        <end position="20"/>
    </location>
</feature>
<sequence>MLELKALFVLLLVLVQEGVCMPTQAPMEVPSIHTTTKPRRKLQGRFLHITDMHPDPHYRVGSSEKKACHRGKPKEGKSPAGYYGLPFSDCDSPFSLTNYTLDFLDREWADEIDFVIWTGDSARHDNDRRRPRTTAEIYELNRALAKKMEHVFVRRGIPVVPSIAAHLVSRGWRPLTHQTVGNNDVWPHNIMMPGPNSITAEFTSIWRAFVPFPSYQVFQRGGYFSVEVVPDAVAVISLNTMYFYDSNTAVGGCARTQPQDPGNLQLDWLEVQLQMFRERGMQVWLSGHIPPSWRNFYSECVSLLYLTTAMPKRYVRYLELSLRFQDTILGHVFGHMNMDHFFLLDAQQLGNSTARSRRDTSEEANHDVQDEDEELPPSILKHPKKELYKLLLQEFSDLPRAQNMNHDNYAVVNVAPSVVPTYLPSFRIFAYNATGEAYQPGLLGAADEQPGTTSSPSSRSLKALSGGLCEEEAFAESWRCHLDQPWHSSPESPSRTNRLWTPLGYAQYTLRKMTKADERHAPKFKLEYLTFPVEALHPPAPERDEAGDATNSTADAAKARKFWYPIPKRHLSRPLRNSTIAKSRKYAPYGLADLTIPSWTGLAQRLGRTKSKRLRQKFREYMYMGAGGA</sequence>
<dbReference type="CDD" id="cd00842">
    <property type="entry name" value="MPP_ASMase"/>
    <property type="match status" value="1"/>
</dbReference>
<dbReference type="EMBL" id="KZ084097">
    <property type="protein sequence ID" value="OSD04282.1"/>
    <property type="molecule type" value="Genomic_DNA"/>
</dbReference>
<protein>
    <submittedName>
        <fullName evidence="5">Uncharacterized protein</fullName>
    </submittedName>
</protein>
<keyword evidence="6" id="KW-1185">Reference proteome</keyword>
<dbReference type="PANTHER" id="PTHR10340:SF55">
    <property type="entry name" value="ENDOPOLYPHOSPHATASE"/>
    <property type="match status" value="1"/>
</dbReference>
<keyword evidence="1" id="KW-0378">Hydrolase</keyword>
<dbReference type="GO" id="GO:0000298">
    <property type="term" value="F:endopolyphosphatase activity"/>
    <property type="evidence" value="ECO:0007669"/>
    <property type="project" value="TreeGrafter"/>
</dbReference>
<evidence type="ECO:0000256" key="1">
    <source>
        <dbReference type="ARBA" id="ARBA00022801"/>
    </source>
</evidence>
<dbReference type="GO" id="GO:0000324">
    <property type="term" value="C:fungal-type vacuole"/>
    <property type="evidence" value="ECO:0007669"/>
    <property type="project" value="TreeGrafter"/>
</dbReference>
<proteinExistence type="predicted"/>
<evidence type="ECO:0000313" key="5">
    <source>
        <dbReference type="EMBL" id="OSD04282.1"/>
    </source>
</evidence>
<dbReference type="GO" id="GO:0008081">
    <property type="term" value="F:phosphoric diester hydrolase activity"/>
    <property type="evidence" value="ECO:0007669"/>
    <property type="project" value="TreeGrafter"/>
</dbReference>
<feature type="compositionally biased region" description="Low complexity" evidence="3">
    <location>
        <begin position="450"/>
        <end position="462"/>
    </location>
</feature>
<feature type="chain" id="PRO_5012350160" evidence="4">
    <location>
        <begin position="21"/>
        <end position="629"/>
    </location>
</feature>
<dbReference type="InterPro" id="IPR029052">
    <property type="entry name" value="Metallo-depent_PP-like"/>
</dbReference>
<evidence type="ECO:0000256" key="2">
    <source>
        <dbReference type="ARBA" id="ARBA00023180"/>
    </source>
</evidence>
<feature type="region of interest" description="Disordered" evidence="3">
    <location>
        <begin position="353"/>
        <end position="375"/>
    </location>
</feature>
<evidence type="ECO:0000256" key="3">
    <source>
        <dbReference type="SAM" id="MobiDB-lite"/>
    </source>
</evidence>
<dbReference type="GO" id="GO:0005615">
    <property type="term" value="C:extracellular space"/>
    <property type="evidence" value="ECO:0007669"/>
    <property type="project" value="TreeGrafter"/>
</dbReference>
<dbReference type="InterPro" id="IPR041805">
    <property type="entry name" value="ASMase/PPN1_MPP"/>
</dbReference>
<evidence type="ECO:0000256" key="4">
    <source>
        <dbReference type="SAM" id="SignalP"/>
    </source>
</evidence>
<dbReference type="SUPFAM" id="SSF56300">
    <property type="entry name" value="Metallo-dependent phosphatases"/>
    <property type="match status" value="1"/>
</dbReference>
<dbReference type="AlphaFoldDB" id="A0A1Y2IWF8"/>
<gene>
    <name evidence="5" type="ORF">PYCCODRAFT_1458047</name>
</gene>
<name>A0A1Y2IWF8_TRAC3</name>
<organism evidence="5 6">
    <name type="scientific">Trametes coccinea (strain BRFM310)</name>
    <name type="common">Pycnoporus coccineus</name>
    <dbReference type="NCBI Taxonomy" id="1353009"/>
    <lineage>
        <taxon>Eukaryota</taxon>
        <taxon>Fungi</taxon>
        <taxon>Dikarya</taxon>
        <taxon>Basidiomycota</taxon>
        <taxon>Agaricomycotina</taxon>
        <taxon>Agaricomycetes</taxon>
        <taxon>Polyporales</taxon>
        <taxon>Polyporaceae</taxon>
        <taxon>Trametes</taxon>
    </lineage>
</organism>